<evidence type="ECO:0000256" key="2">
    <source>
        <dbReference type="SAM" id="SignalP"/>
    </source>
</evidence>
<gene>
    <name evidence="3" type="ORF">Esi_0077_0034</name>
</gene>
<feature type="compositionally biased region" description="Gly residues" evidence="1">
    <location>
        <begin position="51"/>
        <end position="62"/>
    </location>
</feature>
<evidence type="ECO:0000313" key="4">
    <source>
        <dbReference type="Proteomes" id="UP000002630"/>
    </source>
</evidence>
<sequence>MWESIRWQGCMRSGGASQVMTVVLALANDLVVFAPPDGFRCKEQRSKARGGSRGGRAGGRGGVAPRSGQGRGHAGRNGQGRGHAGRRGAGGEAKQRQRVFKLPRGNGDQSTTVAVRLGNADNWVITSVNPERQTSSCSRTQCQGLRAGLVAQQQTAGSHGGVASAIGGLCKHAKAALEHMRKKTVKDAREVKGDGWDWDAAKEHVATAKSDGHLSVVEHTAIMTMVERAEGSGVWPVYETEPNHFVVRDDRTRTSEHDYACVKYDTVEPGKSSRRLTPPKNFMCR</sequence>
<dbReference type="AlphaFoldDB" id="D8LSV9"/>
<dbReference type="Proteomes" id="UP000002630">
    <property type="component" value="Unassembled WGS sequence"/>
</dbReference>
<dbReference type="InParanoid" id="D8LSV9"/>
<feature type="chain" id="PRO_5003117494" evidence="2">
    <location>
        <begin position="26"/>
        <end position="285"/>
    </location>
</feature>
<feature type="compositionally biased region" description="Gly residues" evidence="1">
    <location>
        <begin position="69"/>
        <end position="91"/>
    </location>
</feature>
<keyword evidence="4" id="KW-1185">Reference proteome</keyword>
<evidence type="ECO:0000256" key="1">
    <source>
        <dbReference type="SAM" id="MobiDB-lite"/>
    </source>
</evidence>
<feature type="signal peptide" evidence="2">
    <location>
        <begin position="1"/>
        <end position="25"/>
    </location>
</feature>
<proteinExistence type="predicted"/>
<keyword evidence="2" id="KW-0732">Signal</keyword>
<accession>D8LSV9</accession>
<name>D8LSV9_ECTSI</name>
<organism evidence="3 4">
    <name type="scientific">Ectocarpus siliculosus</name>
    <name type="common">Brown alga</name>
    <name type="synonym">Conferva siliculosa</name>
    <dbReference type="NCBI Taxonomy" id="2880"/>
    <lineage>
        <taxon>Eukaryota</taxon>
        <taxon>Sar</taxon>
        <taxon>Stramenopiles</taxon>
        <taxon>Ochrophyta</taxon>
        <taxon>PX clade</taxon>
        <taxon>Phaeophyceae</taxon>
        <taxon>Ectocarpales</taxon>
        <taxon>Ectocarpaceae</taxon>
        <taxon>Ectocarpus</taxon>
    </lineage>
</organism>
<protein>
    <submittedName>
        <fullName evidence="3">Uncharacterized protein</fullName>
    </submittedName>
</protein>
<evidence type="ECO:0000313" key="3">
    <source>
        <dbReference type="EMBL" id="CBN77886.1"/>
    </source>
</evidence>
<feature type="region of interest" description="Disordered" evidence="1">
    <location>
        <begin position="41"/>
        <end position="112"/>
    </location>
</feature>
<dbReference type="EMBL" id="FN649760">
    <property type="protein sequence ID" value="CBN77886.1"/>
    <property type="molecule type" value="Genomic_DNA"/>
</dbReference>
<reference evidence="3 4" key="1">
    <citation type="journal article" date="2010" name="Nature">
        <title>The Ectocarpus genome and the independent evolution of multicellularity in brown algae.</title>
        <authorList>
            <person name="Cock J.M."/>
            <person name="Sterck L."/>
            <person name="Rouze P."/>
            <person name="Scornet D."/>
            <person name="Allen A.E."/>
            <person name="Amoutzias G."/>
            <person name="Anthouard V."/>
            <person name="Artiguenave F."/>
            <person name="Aury J.M."/>
            <person name="Badger J.H."/>
            <person name="Beszteri B."/>
            <person name="Billiau K."/>
            <person name="Bonnet E."/>
            <person name="Bothwell J.H."/>
            <person name="Bowler C."/>
            <person name="Boyen C."/>
            <person name="Brownlee C."/>
            <person name="Carrano C.J."/>
            <person name="Charrier B."/>
            <person name="Cho G.Y."/>
            <person name="Coelho S.M."/>
            <person name="Collen J."/>
            <person name="Corre E."/>
            <person name="Da Silva C."/>
            <person name="Delage L."/>
            <person name="Delaroque N."/>
            <person name="Dittami S.M."/>
            <person name="Doulbeau S."/>
            <person name="Elias M."/>
            <person name="Farnham G."/>
            <person name="Gachon C.M."/>
            <person name="Gschloessl B."/>
            <person name="Heesch S."/>
            <person name="Jabbari K."/>
            <person name="Jubin C."/>
            <person name="Kawai H."/>
            <person name="Kimura K."/>
            <person name="Kloareg B."/>
            <person name="Kupper F.C."/>
            <person name="Lang D."/>
            <person name="Le Bail A."/>
            <person name="Leblanc C."/>
            <person name="Lerouge P."/>
            <person name="Lohr M."/>
            <person name="Lopez P.J."/>
            <person name="Martens C."/>
            <person name="Maumus F."/>
            <person name="Michel G."/>
            <person name="Miranda-Saavedra D."/>
            <person name="Morales J."/>
            <person name="Moreau H."/>
            <person name="Motomura T."/>
            <person name="Nagasato C."/>
            <person name="Napoli C.A."/>
            <person name="Nelson D.R."/>
            <person name="Nyvall-Collen P."/>
            <person name="Peters A.F."/>
            <person name="Pommier C."/>
            <person name="Potin P."/>
            <person name="Poulain J."/>
            <person name="Quesneville H."/>
            <person name="Read B."/>
            <person name="Rensing S.A."/>
            <person name="Ritter A."/>
            <person name="Rousvoal S."/>
            <person name="Samanta M."/>
            <person name="Samson G."/>
            <person name="Schroeder D.C."/>
            <person name="Segurens B."/>
            <person name="Strittmatter M."/>
            <person name="Tonon T."/>
            <person name="Tregear J.W."/>
            <person name="Valentin K."/>
            <person name="von Dassow P."/>
            <person name="Yamagishi T."/>
            <person name="Van de Peer Y."/>
            <person name="Wincker P."/>
        </authorList>
    </citation>
    <scope>NUCLEOTIDE SEQUENCE [LARGE SCALE GENOMIC DNA]</scope>
    <source>
        <strain evidence="4">Ec32 / CCAP1310/4</strain>
    </source>
</reference>